<evidence type="ECO:0000259" key="1">
    <source>
        <dbReference type="PROSITE" id="PS51750"/>
    </source>
</evidence>
<protein>
    <submittedName>
        <fullName evidence="2">Prophage antirepressor</fullName>
    </submittedName>
</protein>
<gene>
    <name evidence="2" type="ORF">SAMN05421854_102447</name>
</gene>
<dbReference type="InterPro" id="IPR003497">
    <property type="entry name" value="BRO_N_domain"/>
</dbReference>
<dbReference type="Proteomes" id="UP000199137">
    <property type="component" value="Unassembled WGS sequence"/>
</dbReference>
<dbReference type="PROSITE" id="PS51750">
    <property type="entry name" value="BRO_N"/>
    <property type="match status" value="1"/>
</dbReference>
<name>A0A1I5IGT8_9PSEU</name>
<feature type="domain" description="Bro-N" evidence="1">
    <location>
        <begin position="1"/>
        <end position="113"/>
    </location>
</feature>
<proteinExistence type="predicted"/>
<dbReference type="STRING" id="112413.SAMN05421854_102447"/>
<dbReference type="SMART" id="SM01040">
    <property type="entry name" value="Bro-N"/>
    <property type="match status" value="1"/>
</dbReference>
<dbReference type="RefSeq" id="WP_093573026.1">
    <property type="nucleotide sequence ID" value="NZ_FOWC01000002.1"/>
</dbReference>
<dbReference type="AlphaFoldDB" id="A0A1I5IGT8"/>
<sequence>MSSIQLFDNGEFELRVTPEGDSFTVEAPGLASALGHRSAYELLRSLPEDEKGYAPVRTPGGEQRSGYVTEPGFYRVLGQRQLGRIKAPAVRGQVERFQNWIYREVLPSLRRTGRYERAVDEPVTYTWDEVTTIIRQRYGVVVSVPALTRMLRTAGILRQTGVPKKAHQHFFWFTGTAWEIHPHAIPFLTRSFEDTARQLQEFRFIQGRLELDGVGVSDPPRLAS</sequence>
<dbReference type="EMBL" id="FOWC01000002">
    <property type="protein sequence ID" value="SFO59410.1"/>
    <property type="molecule type" value="Genomic_DNA"/>
</dbReference>
<reference evidence="2 3" key="1">
    <citation type="submission" date="2016-10" db="EMBL/GenBank/DDBJ databases">
        <authorList>
            <person name="de Groot N.N."/>
        </authorList>
    </citation>
    <scope>NUCLEOTIDE SEQUENCE [LARGE SCALE GENOMIC DNA]</scope>
    <source>
        <strain evidence="2 3">DSM 44637</strain>
    </source>
</reference>
<evidence type="ECO:0000313" key="2">
    <source>
        <dbReference type="EMBL" id="SFO59410.1"/>
    </source>
</evidence>
<organism evidence="2 3">
    <name type="scientific">Amycolatopsis rubida</name>
    <dbReference type="NCBI Taxonomy" id="112413"/>
    <lineage>
        <taxon>Bacteria</taxon>
        <taxon>Bacillati</taxon>
        <taxon>Actinomycetota</taxon>
        <taxon>Actinomycetes</taxon>
        <taxon>Pseudonocardiales</taxon>
        <taxon>Pseudonocardiaceae</taxon>
        <taxon>Amycolatopsis</taxon>
    </lineage>
</organism>
<accession>A0A1I5IGT8</accession>
<dbReference type="OrthoDB" id="9812611at2"/>
<evidence type="ECO:0000313" key="3">
    <source>
        <dbReference type="Proteomes" id="UP000199137"/>
    </source>
</evidence>